<proteinExistence type="inferred from homology"/>
<evidence type="ECO:0000259" key="2">
    <source>
        <dbReference type="Pfam" id="PF01370"/>
    </source>
</evidence>
<comment type="similarity">
    <text evidence="1">Belongs to the NAD(P)-dependent epimerase/dehydratase family.</text>
</comment>
<dbReference type="EMBL" id="CAFABE010000012">
    <property type="protein sequence ID" value="CAB4821301.1"/>
    <property type="molecule type" value="Genomic_DNA"/>
</dbReference>
<evidence type="ECO:0000256" key="1">
    <source>
        <dbReference type="ARBA" id="ARBA00007637"/>
    </source>
</evidence>
<protein>
    <submittedName>
        <fullName evidence="3">Unannotated protein</fullName>
    </submittedName>
</protein>
<evidence type="ECO:0000313" key="3">
    <source>
        <dbReference type="EMBL" id="CAB4821301.1"/>
    </source>
</evidence>
<dbReference type="AlphaFoldDB" id="A0A6J6ZHM9"/>
<dbReference type="InterPro" id="IPR001509">
    <property type="entry name" value="Epimerase_deHydtase"/>
</dbReference>
<reference evidence="3" key="1">
    <citation type="submission" date="2020-05" db="EMBL/GenBank/DDBJ databases">
        <authorList>
            <person name="Chiriac C."/>
            <person name="Salcher M."/>
            <person name="Ghai R."/>
            <person name="Kavagutti S V."/>
        </authorList>
    </citation>
    <scope>NUCLEOTIDE SEQUENCE</scope>
</reference>
<dbReference type="SUPFAM" id="SSF51735">
    <property type="entry name" value="NAD(P)-binding Rossmann-fold domains"/>
    <property type="match status" value="1"/>
</dbReference>
<dbReference type="InterPro" id="IPR036291">
    <property type="entry name" value="NAD(P)-bd_dom_sf"/>
</dbReference>
<accession>A0A6J6ZHM9</accession>
<dbReference type="PANTHER" id="PTHR43000">
    <property type="entry name" value="DTDP-D-GLUCOSE 4,6-DEHYDRATASE-RELATED"/>
    <property type="match status" value="1"/>
</dbReference>
<feature type="domain" description="NAD-dependent epimerase/dehydratase" evidence="2">
    <location>
        <begin position="11"/>
        <end position="249"/>
    </location>
</feature>
<dbReference type="Gene3D" id="3.90.25.10">
    <property type="entry name" value="UDP-galactose 4-epimerase, domain 1"/>
    <property type="match status" value="1"/>
</dbReference>
<name>A0A6J6ZHM9_9ZZZZ</name>
<dbReference type="Gene3D" id="3.40.50.720">
    <property type="entry name" value="NAD(P)-binding Rossmann-like Domain"/>
    <property type="match status" value="1"/>
</dbReference>
<gene>
    <name evidence="3" type="ORF">UFOPK3164_00437</name>
</gene>
<sequence length="321" mass="34696">MLEWASEMHCVVTGGAGFIGSTLVDRLLESGHHVDVIDDLSSGRLRNLENAQSSDRMTLHEVDIRKSDVVELIVRLKPEVIFHLAAQADVRRSVADPVFDASINILGTLHVLEGARLSGTRRVVAAASGGTLYGEPGPNEIPTPETAPYRPLSPYGVSKKSMIDYLVAYQELHGIECVALALANVYGPRQDPHGEAGVVAIFTERLLHGEPITIFGTGNQTRDFIYVDDVVDAFVNAVDRGKGLVINIGTGRELSVNEIYAAMADIASTTAAPTFAPARPGELDRSCLNIKRASDHLEWRPRTGFADGVQLTIDSFRGLNS</sequence>
<dbReference type="Pfam" id="PF01370">
    <property type="entry name" value="Epimerase"/>
    <property type="match status" value="1"/>
</dbReference>
<organism evidence="3">
    <name type="scientific">freshwater metagenome</name>
    <dbReference type="NCBI Taxonomy" id="449393"/>
    <lineage>
        <taxon>unclassified sequences</taxon>
        <taxon>metagenomes</taxon>
        <taxon>ecological metagenomes</taxon>
    </lineage>
</organism>